<dbReference type="Pfam" id="PF17765">
    <property type="entry name" value="MLTR_LBD"/>
    <property type="match status" value="1"/>
</dbReference>
<name>A0ABV7YBS3_9ACTN</name>
<feature type="domain" description="HTH cro/C1-type" evidence="1">
    <location>
        <begin position="22"/>
        <end position="94"/>
    </location>
</feature>
<dbReference type="InterPro" id="IPR001387">
    <property type="entry name" value="Cro/C1-type_HTH"/>
</dbReference>
<keyword evidence="3" id="KW-1185">Reference proteome</keyword>
<dbReference type="PANTHER" id="PTHR35010">
    <property type="entry name" value="BLL4672 PROTEIN-RELATED"/>
    <property type="match status" value="1"/>
</dbReference>
<dbReference type="Proteomes" id="UP001595699">
    <property type="component" value="Unassembled WGS sequence"/>
</dbReference>
<organism evidence="2 3">
    <name type="scientific">Tenggerimyces flavus</name>
    <dbReference type="NCBI Taxonomy" id="1708749"/>
    <lineage>
        <taxon>Bacteria</taxon>
        <taxon>Bacillati</taxon>
        <taxon>Actinomycetota</taxon>
        <taxon>Actinomycetes</taxon>
        <taxon>Propionibacteriales</taxon>
        <taxon>Nocardioidaceae</taxon>
        <taxon>Tenggerimyces</taxon>
    </lineage>
</organism>
<dbReference type="Pfam" id="PF13560">
    <property type="entry name" value="HTH_31"/>
    <property type="match status" value="1"/>
</dbReference>
<dbReference type="InterPro" id="IPR010982">
    <property type="entry name" value="Lambda_DNA-bd_dom_sf"/>
</dbReference>
<dbReference type="InterPro" id="IPR041413">
    <property type="entry name" value="MLTR_LBD"/>
</dbReference>
<evidence type="ECO:0000313" key="3">
    <source>
        <dbReference type="Proteomes" id="UP001595699"/>
    </source>
</evidence>
<dbReference type="PANTHER" id="PTHR35010:SF2">
    <property type="entry name" value="BLL4672 PROTEIN"/>
    <property type="match status" value="1"/>
</dbReference>
<gene>
    <name evidence="2" type="ORF">ACFOUW_14740</name>
</gene>
<protein>
    <submittedName>
        <fullName evidence="2">Helix-turn-helix transcriptional regulator</fullName>
    </submittedName>
</protein>
<dbReference type="SUPFAM" id="SSF47413">
    <property type="entry name" value="lambda repressor-like DNA-binding domains"/>
    <property type="match status" value="1"/>
</dbReference>
<sequence length="298" mass="33687">MTVVDLAERRPRRAVRTELAAFLRSRRARITPHMVGLPPGPRRRTPGLRREEVAQLSGIGITWYTWLEQGRRINVSVQVLDAVARTLQLDADERAHLYHLAGVPAAPAPDDPGELPDEVRLVVDGLTELPASVYSGRFDVLATNEMYRRLFGGFGDPSRTDRNVLRLLFTRPECCNPFVNRAEELPRLVAQLRAVFGRHVGEPAWTSYVREMCESSPEFARLWANHDVASPGTRVKVFRHSSLGEVRMMTTSMALTVPPEARMIVYTPLDDAARARMADLRAMDPETARRKLDHDHEH</sequence>
<accession>A0ABV7YBS3</accession>
<dbReference type="Gene3D" id="1.10.260.40">
    <property type="entry name" value="lambda repressor-like DNA-binding domains"/>
    <property type="match status" value="1"/>
</dbReference>
<reference evidence="3" key="1">
    <citation type="journal article" date="2019" name="Int. J. Syst. Evol. Microbiol.">
        <title>The Global Catalogue of Microorganisms (GCM) 10K type strain sequencing project: providing services to taxonomists for standard genome sequencing and annotation.</title>
        <authorList>
            <consortium name="The Broad Institute Genomics Platform"/>
            <consortium name="The Broad Institute Genome Sequencing Center for Infectious Disease"/>
            <person name="Wu L."/>
            <person name="Ma J."/>
        </authorList>
    </citation>
    <scope>NUCLEOTIDE SEQUENCE [LARGE SCALE GENOMIC DNA]</scope>
    <source>
        <strain evidence="3">CGMCC 4.7241</strain>
    </source>
</reference>
<proteinExistence type="predicted"/>
<comment type="caution">
    <text evidence="2">The sequence shown here is derived from an EMBL/GenBank/DDBJ whole genome shotgun (WGS) entry which is preliminary data.</text>
</comment>
<dbReference type="Gene3D" id="3.30.450.180">
    <property type="match status" value="1"/>
</dbReference>
<dbReference type="CDD" id="cd00093">
    <property type="entry name" value="HTH_XRE"/>
    <property type="match status" value="1"/>
</dbReference>
<evidence type="ECO:0000313" key="2">
    <source>
        <dbReference type="EMBL" id="MFC3762096.1"/>
    </source>
</evidence>
<evidence type="ECO:0000259" key="1">
    <source>
        <dbReference type="SMART" id="SM00530"/>
    </source>
</evidence>
<dbReference type="SMART" id="SM00530">
    <property type="entry name" value="HTH_XRE"/>
    <property type="match status" value="1"/>
</dbReference>
<dbReference type="EMBL" id="JBHRZH010000012">
    <property type="protein sequence ID" value="MFC3762096.1"/>
    <property type="molecule type" value="Genomic_DNA"/>
</dbReference>
<dbReference type="RefSeq" id="WP_205120640.1">
    <property type="nucleotide sequence ID" value="NZ_JAFBCM010000001.1"/>
</dbReference>